<organism evidence="7 8">
    <name type="scientific">Colletotrichum karsti</name>
    <dbReference type="NCBI Taxonomy" id="1095194"/>
    <lineage>
        <taxon>Eukaryota</taxon>
        <taxon>Fungi</taxon>
        <taxon>Dikarya</taxon>
        <taxon>Ascomycota</taxon>
        <taxon>Pezizomycotina</taxon>
        <taxon>Sordariomycetes</taxon>
        <taxon>Hypocreomycetidae</taxon>
        <taxon>Glomerellales</taxon>
        <taxon>Glomerellaceae</taxon>
        <taxon>Colletotrichum</taxon>
        <taxon>Colletotrichum boninense species complex</taxon>
    </lineage>
</organism>
<dbReference type="GO" id="GO:0032259">
    <property type="term" value="P:methylation"/>
    <property type="evidence" value="ECO:0007669"/>
    <property type="project" value="UniProtKB-KW"/>
</dbReference>
<dbReference type="OrthoDB" id="3340390at2759"/>
<dbReference type="InterPro" id="IPR029063">
    <property type="entry name" value="SAM-dependent_MTases_sf"/>
</dbReference>
<dbReference type="PANTHER" id="PTHR43712">
    <property type="entry name" value="PUTATIVE (AFU_ORTHOLOGUE AFUA_4G14580)-RELATED"/>
    <property type="match status" value="1"/>
</dbReference>
<sequence length="401" mass="44948">MSMSQNASNNSDSTFASFINSIENVGSASFSNEGERRQALQAAQALLVRLESPWDTAMRLNMSQPAVGAALRIFKDLKVFERWHEQGNEPLTSAQLAGIIEEKCDPTLLYRLLRLLAANHLVEEVSVGTFRPSQFGTAITAPLFDGLFKSYYELILPIYLNLPKFLASTSYKNPQDPEQSPFQFAHDWRGSLWTYYQAHPEKQAEFNLIQQSIASLQPAWTDIFPTSSFLDSDPATPLLVDVGGSAGHDILKFTELRPELASRLYLEDFESVVDAAQMPNGVNKVAYDFFTPQPVKGARAYYMHSILHDWSDEPARKILQMQKDAMTPEYSSLLLHDHIDVEGPANPQATAFDIQMMAMVAGRERTEKDWRDLLESVGLAIVKIWTIPSAPQSIIEAKLLT</sequence>
<reference evidence="7" key="1">
    <citation type="submission" date="2020-03" db="EMBL/GenBank/DDBJ databases">
        <authorList>
            <person name="He L."/>
        </authorList>
    </citation>
    <scope>NUCLEOTIDE SEQUENCE</scope>
    <source>
        <strain evidence="7">CkLH20</strain>
    </source>
</reference>
<keyword evidence="1" id="KW-0489">Methyltransferase</keyword>
<dbReference type="Gene3D" id="3.40.50.150">
    <property type="entry name" value="Vaccinia Virus protein VP39"/>
    <property type="match status" value="1"/>
</dbReference>
<dbReference type="SUPFAM" id="SSF46785">
    <property type="entry name" value="Winged helix' DNA-binding domain"/>
    <property type="match status" value="1"/>
</dbReference>
<dbReference type="PIRSF" id="PIRSF005739">
    <property type="entry name" value="O-mtase"/>
    <property type="match status" value="1"/>
</dbReference>
<keyword evidence="3" id="KW-0949">S-adenosyl-L-methionine</keyword>
<protein>
    <recommendedName>
        <fullName evidence="9">O-methyltransferase</fullName>
    </recommendedName>
</protein>
<proteinExistence type="predicted"/>
<evidence type="ECO:0000259" key="5">
    <source>
        <dbReference type="Pfam" id="PF00891"/>
    </source>
</evidence>
<evidence type="ECO:0000313" key="7">
    <source>
        <dbReference type="EMBL" id="KAF9873973.1"/>
    </source>
</evidence>
<dbReference type="InterPro" id="IPR036388">
    <property type="entry name" value="WH-like_DNA-bd_sf"/>
</dbReference>
<dbReference type="InterPro" id="IPR012967">
    <property type="entry name" value="COMT_dimerisation"/>
</dbReference>
<gene>
    <name evidence="7" type="ORF">CkaCkLH20_08707</name>
</gene>
<evidence type="ECO:0008006" key="9">
    <source>
        <dbReference type="Google" id="ProtNLM"/>
    </source>
</evidence>
<evidence type="ECO:0000256" key="3">
    <source>
        <dbReference type="ARBA" id="ARBA00022691"/>
    </source>
</evidence>
<dbReference type="GeneID" id="62164496"/>
<dbReference type="InterPro" id="IPR016461">
    <property type="entry name" value="COMT-like"/>
</dbReference>
<dbReference type="AlphaFoldDB" id="A0A9P6LHV0"/>
<dbReference type="Pfam" id="PF00891">
    <property type="entry name" value="Methyltransf_2"/>
    <property type="match status" value="1"/>
</dbReference>
<feature type="active site" description="Proton acceptor" evidence="4">
    <location>
        <position position="308"/>
    </location>
</feature>
<dbReference type="GO" id="GO:0008171">
    <property type="term" value="F:O-methyltransferase activity"/>
    <property type="evidence" value="ECO:0007669"/>
    <property type="project" value="InterPro"/>
</dbReference>
<dbReference type="EMBL" id="JAATWM020000029">
    <property type="protein sequence ID" value="KAF9873973.1"/>
    <property type="molecule type" value="Genomic_DNA"/>
</dbReference>
<dbReference type="InterPro" id="IPR001077">
    <property type="entry name" value="COMT_C"/>
</dbReference>
<dbReference type="Pfam" id="PF08100">
    <property type="entry name" value="Dimerisation"/>
    <property type="match status" value="1"/>
</dbReference>
<comment type="caution">
    <text evidence="7">The sequence shown here is derived from an EMBL/GenBank/DDBJ whole genome shotgun (WGS) entry which is preliminary data.</text>
</comment>
<evidence type="ECO:0000256" key="4">
    <source>
        <dbReference type="PIRSR" id="PIRSR005739-1"/>
    </source>
</evidence>
<name>A0A9P6LHV0_9PEZI</name>
<dbReference type="PANTHER" id="PTHR43712:SF17">
    <property type="entry name" value="O-METHYLTRANSFERASE"/>
    <property type="match status" value="1"/>
</dbReference>
<dbReference type="Gene3D" id="1.10.10.10">
    <property type="entry name" value="Winged helix-like DNA-binding domain superfamily/Winged helix DNA-binding domain"/>
    <property type="match status" value="1"/>
</dbReference>
<reference evidence="7" key="2">
    <citation type="submission" date="2020-11" db="EMBL/GenBank/DDBJ databases">
        <title>Whole genome sequencing of Colletotrichum sp.</title>
        <authorList>
            <person name="Li H."/>
        </authorList>
    </citation>
    <scope>NUCLEOTIDE SEQUENCE</scope>
    <source>
        <strain evidence="7">CkLH20</strain>
    </source>
</reference>
<accession>A0A9P6LHV0</accession>
<keyword evidence="8" id="KW-1185">Reference proteome</keyword>
<feature type="domain" description="O-methyltransferase dimerisation" evidence="6">
    <location>
        <begin position="68"/>
        <end position="124"/>
    </location>
</feature>
<evidence type="ECO:0000256" key="2">
    <source>
        <dbReference type="ARBA" id="ARBA00022679"/>
    </source>
</evidence>
<dbReference type="RefSeq" id="XP_038743434.1">
    <property type="nucleotide sequence ID" value="XM_038891422.1"/>
</dbReference>
<keyword evidence="2" id="KW-0808">Transferase</keyword>
<evidence type="ECO:0000259" key="6">
    <source>
        <dbReference type="Pfam" id="PF08100"/>
    </source>
</evidence>
<feature type="domain" description="O-methyltransferase C-terminal" evidence="5">
    <location>
        <begin position="184"/>
        <end position="378"/>
    </location>
</feature>
<dbReference type="Proteomes" id="UP000781932">
    <property type="component" value="Unassembled WGS sequence"/>
</dbReference>
<dbReference type="InterPro" id="IPR036390">
    <property type="entry name" value="WH_DNA-bd_sf"/>
</dbReference>
<evidence type="ECO:0000313" key="8">
    <source>
        <dbReference type="Proteomes" id="UP000781932"/>
    </source>
</evidence>
<dbReference type="PROSITE" id="PS51683">
    <property type="entry name" value="SAM_OMT_II"/>
    <property type="match status" value="1"/>
</dbReference>
<dbReference type="SUPFAM" id="SSF53335">
    <property type="entry name" value="S-adenosyl-L-methionine-dependent methyltransferases"/>
    <property type="match status" value="1"/>
</dbReference>
<evidence type="ECO:0000256" key="1">
    <source>
        <dbReference type="ARBA" id="ARBA00022603"/>
    </source>
</evidence>